<keyword evidence="7 9" id="KW-0472">Membrane</keyword>
<feature type="domain" description="LITAF" evidence="10">
    <location>
        <begin position="136"/>
        <end position="217"/>
    </location>
</feature>
<dbReference type="Ensembl" id="ENSGMOT00000055466.1">
    <property type="protein sequence ID" value="ENSGMOP00000039166.1"/>
    <property type="gene ID" value="ENSGMOG00000035352.1"/>
</dbReference>
<name>A0A8C5AYE8_GADMO</name>
<dbReference type="SMART" id="SM00714">
    <property type="entry name" value="LITAF"/>
    <property type="match status" value="1"/>
</dbReference>
<evidence type="ECO:0000256" key="3">
    <source>
        <dbReference type="ARBA" id="ARBA00004630"/>
    </source>
</evidence>
<dbReference type="GeneTree" id="ENSGT00940000167543"/>
<reference evidence="11" key="1">
    <citation type="submission" date="2025-08" db="UniProtKB">
        <authorList>
            <consortium name="Ensembl"/>
        </authorList>
    </citation>
    <scope>IDENTIFICATION</scope>
</reference>
<keyword evidence="12" id="KW-1185">Reference proteome</keyword>
<dbReference type="Proteomes" id="UP000694546">
    <property type="component" value="Chromosome 3"/>
</dbReference>
<reference evidence="11" key="2">
    <citation type="submission" date="2025-09" db="UniProtKB">
        <authorList>
            <consortium name="Ensembl"/>
        </authorList>
    </citation>
    <scope>IDENTIFICATION</scope>
</reference>
<dbReference type="GO" id="GO:0098560">
    <property type="term" value="C:cytoplasmic side of late endosome membrane"/>
    <property type="evidence" value="ECO:0007669"/>
    <property type="project" value="TreeGrafter"/>
</dbReference>
<dbReference type="GO" id="GO:0098574">
    <property type="term" value="C:cytoplasmic side of lysosomal membrane"/>
    <property type="evidence" value="ECO:0007669"/>
    <property type="project" value="TreeGrafter"/>
</dbReference>
<evidence type="ECO:0000256" key="8">
    <source>
        <dbReference type="SAM" id="MobiDB-lite"/>
    </source>
</evidence>
<feature type="compositionally biased region" description="Low complexity" evidence="8">
    <location>
        <begin position="82"/>
        <end position="93"/>
    </location>
</feature>
<feature type="region of interest" description="Disordered" evidence="8">
    <location>
        <begin position="71"/>
        <end position="93"/>
    </location>
</feature>
<evidence type="ECO:0000256" key="6">
    <source>
        <dbReference type="ARBA" id="ARBA00022833"/>
    </source>
</evidence>
<evidence type="ECO:0000313" key="11">
    <source>
        <dbReference type="Ensembl" id="ENSGMOP00000039166.1"/>
    </source>
</evidence>
<dbReference type="InterPro" id="IPR037519">
    <property type="entry name" value="LITAF_fam"/>
</dbReference>
<evidence type="ECO:0000256" key="1">
    <source>
        <dbReference type="ARBA" id="ARBA00004125"/>
    </source>
</evidence>
<protein>
    <recommendedName>
        <fullName evidence="10">LITAF domain-containing protein</fullName>
    </recommendedName>
</protein>
<dbReference type="PANTHER" id="PTHR23292:SF45">
    <property type="entry name" value="LIPOPOLYSACCHARIDE-INDUCED TUMOR NECROSIS FACTOR-ALPHA FACTOR HOMOLOG"/>
    <property type="match status" value="1"/>
</dbReference>
<keyword evidence="9" id="KW-0812">Transmembrane</keyword>
<dbReference type="PANTHER" id="PTHR23292">
    <property type="entry name" value="LIPOPOLYSACCHARIDE-INDUCED TUMOR NECROSIS FACTOR-ALPHA FACTOR"/>
    <property type="match status" value="1"/>
</dbReference>
<evidence type="ECO:0000256" key="7">
    <source>
        <dbReference type="ARBA" id="ARBA00023136"/>
    </source>
</evidence>
<dbReference type="OMA" id="TFVRCPT"/>
<proteinExistence type="inferred from homology"/>
<feature type="transmembrane region" description="Helical" evidence="9">
    <location>
        <begin position="171"/>
        <end position="194"/>
    </location>
</feature>
<keyword evidence="6" id="KW-0862">Zinc</keyword>
<evidence type="ECO:0000256" key="4">
    <source>
        <dbReference type="ARBA" id="ARBA00005975"/>
    </source>
</evidence>
<keyword evidence="9" id="KW-1133">Transmembrane helix</keyword>
<dbReference type="PROSITE" id="PS51837">
    <property type="entry name" value="LITAF"/>
    <property type="match status" value="1"/>
</dbReference>
<comment type="subcellular location">
    <subcellularLocation>
        <location evidence="1">Endosome membrane</location>
        <topology evidence="1">Peripheral membrane protein</topology>
        <orientation evidence="1">Cytoplasmic side</orientation>
    </subcellularLocation>
    <subcellularLocation>
        <location evidence="2">Late endosome membrane</location>
    </subcellularLocation>
    <subcellularLocation>
        <location evidence="3">Lysosome membrane</location>
        <topology evidence="3">Peripheral membrane protein</topology>
        <orientation evidence="3">Cytoplasmic side</orientation>
    </subcellularLocation>
</comment>
<evidence type="ECO:0000256" key="9">
    <source>
        <dbReference type="SAM" id="Phobius"/>
    </source>
</evidence>
<dbReference type="Pfam" id="PF10601">
    <property type="entry name" value="zf-LITAF-like"/>
    <property type="match status" value="1"/>
</dbReference>
<evidence type="ECO:0000259" key="10">
    <source>
        <dbReference type="PROSITE" id="PS51837"/>
    </source>
</evidence>
<evidence type="ECO:0000313" key="12">
    <source>
        <dbReference type="Proteomes" id="UP000694546"/>
    </source>
</evidence>
<dbReference type="InterPro" id="IPR006629">
    <property type="entry name" value="LITAF"/>
</dbReference>
<dbReference type="AlphaFoldDB" id="A0A8C5AYE8"/>
<evidence type="ECO:0000256" key="2">
    <source>
        <dbReference type="ARBA" id="ARBA00004414"/>
    </source>
</evidence>
<organism evidence="11 12">
    <name type="scientific">Gadus morhua</name>
    <name type="common">Atlantic cod</name>
    <dbReference type="NCBI Taxonomy" id="8049"/>
    <lineage>
        <taxon>Eukaryota</taxon>
        <taxon>Metazoa</taxon>
        <taxon>Chordata</taxon>
        <taxon>Craniata</taxon>
        <taxon>Vertebrata</taxon>
        <taxon>Euteleostomi</taxon>
        <taxon>Actinopterygii</taxon>
        <taxon>Neopterygii</taxon>
        <taxon>Teleostei</taxon>
        <taxon>Neoteleostei</taxon>
        <taxon>Acanthomorphata</taxon>
        <taxon>Zeiogadaria</taxon>
        <taxon>Gadariae</taxon>
        <taxon>Gadiformes</taxon>
        <taxon>Gadoidei</taxon>
        <taxon>Gadidae</taxon>
        <taxon>Gadus</taxon>
    </lineage>
</organism>
<accession>A0A8C5AYE8</accession>
<sequence length="218" mass="23012">YFSVQQQPAVAQNTAVNVNSPVATTSPGFVAAPIYQPGPAQPQFQSPVQQQPAVAQNTAVNVNSPVATTSPAAPIYQPGPAQPQFQSPVQPQPAVAQNTTVQVNAAPVQPQPVVQHTNICIDSGNLQGQPRGPELKNVVVVGPAAGERPVRTKCPLCEATCVTSVTYKNGALTWVLCGVLGILGIWPFCLIPLCCDSCKDVEHRCPNCQNVVHVHKRC</sequence>
<evidence type="ECO:0000256" key="5">
    <source>
        <dbReference type="ARBA" id="ARBA00022723"/>
    </source>
</evidence>
<keyword evidence="5" id="KW-0479">Metal-binding</keyword>
<dbReference type="GO" id="GO:0005634">
    <property type="term" value="C:nucleus"/>
    <property type="evidence" value="ECO:0007669"/>
    <property type="project" value="TreeGrafter"/>
</dbReference>
<dbReference type="GO" id="GO:0008270">
    <property type="term" value="F:zinc ion binding"/>
    <property type="evidence" value="ECO:0007669"/>
    <property type="project" value="TreeGrafter"/>
</dbReference>
<comment type="similarity">
    <text evidence="4">Belongs to the CDIP1/LITAF family.</text>
</comment>